<evidence type="ECO:0000259" key="2">
    <source>
        <dbReference type="PROSITE" id="PS50943"/>
    </source>
</evidence>
<dbReference type="RefSeq" id="WP_121875988.1">
    <property type="nucleotide sequence ID" value="NZ_REFJ01000001.1"/>
</dbReference>
<evidence type="ECO:0000256" key="1">
    <source>
        <dbReference type="SAM" id="MobiDB-lite"/>
    </source>
</evidence>
<dbReference type="EMBL" id="REFJ01000001">
    <property type="protein sequence ID" value="RMA82671.1"/>
    <property type="molecule type" value="Genomic_DNA"/>
</dbReference>
<dbReference type="SMART" id="SM00530">
    <property type="entry name" value="HTH_XRE"/>
    <property type="match status" value="1"/>
</dbReference>
<dbReference type="PROSITE" id="PS50943">
    <property type="entry name" value="HTH_CROC1"/>
    <property type="match status" value="1"/>
</dbReference>
<feature type="domain" description="HTH cro/C1-type" evidence="2">
    <location>
        <begin position="8"/>
        <end position="61"/>
    </location>
</feature>
<dbReference type="AlphaFoldDB" id="A0A3M0ABY6"/>
<comment type="caution">
    <text evidence="3">The sequence shown here is derived from an EMBL/GenBank/DDBJ whole genome shotgun (WGS) entry which is preliminary data.</text>
</comment>
<proteinExistence type="predicted"/>
<feature type="region of interest" description="Disordered" evidence="1">
    <location>
        <begin position="80"/>
        <end position="117"/>
    </location>
</feature>
<protein>
    <submittedName>
        <fullName evidence="3">Helix-turn-helix protein</fullName>
    </submittedName>
</protein>
<gene>
    <name evidence="3" type="ORF">DFR27_0624</name>
</gene>
<dbReference type="InterPro" id="IPR010982">
    <property type="entry name" value="Lambda_DNA-bd_dom_sf"/>
</dbReference>
<keyword evidence="4" id="KW-1185">Reference proteome</keyword>
<dbReference type="OrthoDB" id="9801039at2"/>
<dbReference type="Pfam" id="PF01381">
    <property type="entry name" value="HTH_3"/>
    <property type="match status" value="1"/>
</dbReference>
<evidence type="ECO:0000313" key="4">
    <source>
        <dbReference type="Proteomes" id="UP000267187"/>
    </source>
</evidence>
<organism evidence="3 4">
    <name type="scientific">Umboniibacter marinipuniceus</name>
    <dbReference type="NCBI Taxonomy" id="569599"/>
    <lineage>
        <taxon>Bacteria</taxon>
        <taxon>Pseudomonadati</taxon>
        <taxon>Pseudomonadota</taxon>
        <taxon>Gammaproteobacteria</taxon>
        <taxon>Cellvibrionales</taxon>
        <taxon>Cellvibrionaceae</taxon>
        <taxon>Umboniibacter</taxon>
    </lineage>
</organism>
<dbReference type="Proteomes" id="UP000267187">
    <property type="component" value="Unassembled WGS sequence"/>
</dbReference>
<dbReference type="GO" id="GO:0003677">
    <property type="term" value="F:DNA binding"/>
    <property type="evidence" value="ECO:0007669"/>
    <property type="project" value="InterPro"/>
</dbReference>
<sequence length="117" mass="12928">MNTLLQQLKKRRLDLGLKQNDMMLRVGVSRQQYQRLESKGNPRLDTLELIAKGLNSELMLIPKEKIGAVFAVLEGKSADEWEAGSEGPGSGQRSTTKAASKKSLSDDPWQDLLGDDS</sequence>
<dbReference type="InterPro" id="IPR001387">
    <property type="entry name" value="Cro/C1-type_HTH"/>
</dbReference>
<reference evidence="3 4" key="1">
    <citation type="submission" date="2018-10" db="EMBL/GenBank/DDBJ databases">
        <title>Genomic Encyclopedia of Type Strains, Phase IV (KMG-IV): sequencing the most valuable type-strain genomes for metagenomic binning, comparative biology and taxonomic classification.</title>
        <authorList>
            <person name="Goeker M."/>
        </authorList>
    </citation>
    <scope>NUCLEOTIDE SEQUENCE [LARGE SCALE GENOMIC DNA]</scope>
    <source>
        <strain evidence="3 4">DSM 25080</strain>
    </source>
</reference>
<dbReference type="SUPFAM" id="SSF47413">
    <property type="entry name" value="lambda repressor-like DNA-binding domains"/>
    <property type="match status" value="1"/>
</dbReference>
<dbReference type="Gene3D" id="1.10.260.40">
    <property type="entry name" value="lambda repressor-like DNA-binding domains"/>
    <property type="match status" value="1"/>
</dbReference>
<name>A0A3M0ABY6_9GAMM</name>
<dbReference type="CDD" id="cd00093">
    <property type="entry name" value="HTH_XRE"/>
    <property type="match status" value="1"/>
</dbReference>
<evidence type="ECO:0000313" key="3">
    <source>
        <dbReference type="EMBL" id="RMA82671.1"/>
    </source>
</evidence>
<accession>A0A3M0ABY6</accession>